<dbReference type="AlphaFoldDB" id="A0A3D8HB81"/>
<comment type="caution">
    <text evidence="2">The sequence shown here is derived from an EMBL/GenBank/DDBJ whole genome shotgun (WGS) entry which is preliminary data.</text>
</comment>
<accession>A0A3D8HB81</accession>
<gene>
    <name evidence="2" type="ORF">DWU89_15535</name>
    <name evidence="1" type="ORF">H8784_15160</name>
</gene>
<proteinExistence type="predicted"/>
<evidence type="ECO:0000313" key="2">
    <source>
        <dbReference type="EMBL" id="RDU48245.1"/>
    </source>
</evidence>
<organism evidence="2 3">
    <name type="scientific">Parabacteroides acidifaciens</name>
    <dbReference type="NCBI Taxonomy" id="2290935"/>
    <lineage>
        <taxon>Bacteria</taxon>
        <taxon>Pseudomonadati</taxon>
        <taxon>Bacteroidota</taxon>
        <taxon>Bacteroidia</taxon>
        <taxon>Bacteroidales</taxon>
        <taxon>Tannerellaceae</taxon>
        <taxon>Parabacteroides</taxon>
    </lineage>
</organism>
<dbReference type="PROSITE" id="PS51257">
    <property type="entry name" value="PROKAR_LIPOPROTEIN"/>
    <property type="match status" value="1"/>
</dbReference>
<dbReference type="EMBL" id="QREV01000044">
    <property type="protein sequence ID" value="RDU48245.1"/>
    <property type="molecule type" value="Genomic_DNA"/>
</dbReference>
<reference evidence="2 3" key="1">
    <citation type="submission" date="2018-07" db="EMBL/GenBank/DDBJ databases">
        <title>Parabacteroides acidifaciens nov. sp., isolated from human feces.</title>
        <authorList>
            <person name="Wang Y.J."/>
        </authorList>
    </citation>
    <scope>NUCLEOTIDE SEQUENCE [LARGE SCALE GENOMIC DNA]</scope>
    <source>
        <strain evidence="2 3">426-9</strain>
    </source>
</reference>
<dbReference type="EMBL" id="JACRTI010000044">
    <property type="protein sequence ID" value="MBC8603053.1"/>
    <property type="molecule type" value="Genomic_DNA"/>
</dbReference>
<dbReference type="Proteomes" id="UP000256321">
    <property type="component" value="Unassembled WGS sequence"/>
</dbReference>
<evidence type="ECO:0000313" key="1">
    <source>
        <dbReference type="EMBL" id="MBC8603053.1"/>
    </source>
</evidence>
<evidence type="ECO:0000313" key="3">
    <source>
        <dbReference type="Proteomes" id="UP000256321"/>
    </source>
</evidence>
<sequence length="292" mass="33515">MKKLLCMLLVAVGLMSCGDDDKPYIPELNKLTNVSCTKNGATFFTAEITYKQDQQINRIILNQEGHQFTDNYIIVDKTISVNGVKMENGSLTNPFVHTVYTLKGNVIARKEEMAENKYMSNTAYTAIDNSYVYERNWLKSVSQVIQWPNENGSGYQKRDLNDVDCYTWEGGNAVHYAYMPQQEITYEYGSQMRPANFPFRVINTFQPVGFDVVSPVNLMYGLMNQNLPARAYWYNMSEAADVCAEYTFRYTMSSDYITGMTIEEKINPVNGVEAESNTYEYTFTYNFVAEQK</sequence>
<dbReference type="Proteomes" id="UP000629596">
    <property type="component" value="Unassembled WGS sequence"/>
</dbReference>
<evidence type="ECO:0000313" key="4">
    <source>
        <dbReference type="Proteomes" id="UP000629596"/>
    </source>
</evidence>
<keyword evidence="4" id="KW-1185">Reference proteome</keyword>
<dbReference type="Pfam" id="PF16435">
    <property type="entry name" value="DUF5032"/>
    <property type="match status" value="1"/>
</dbReference>
<reference evidence="1 4" key="2">
    <citation type="submission" date="2020-08" db="EMBL/GenBank/DDBJ databases">
        <title>Genome public.</title>
        <authorList>
            <person name="Liu C."/>
            <person name="Sun Q."/>
        </authorList>
    </citation>
    <scope>NUCLEOTIDE SEQUENCE [LARGE SCALE GENOMIC DNA]</scope>
    <source>
        <strain evidence="1 4">426_9</strain>
    </source>
</reference>
<dbReference type="RefSeq" id="WP_115500544.1">
    <property type="nucleotide sequence ID" value="NZ_JACRTI010000044.1"/>
</dbReference>
<protein>
    <submittedName>
        <fullName evidence="2">DUF5032 domain-containing protein</fullName>
    </submittedName>
</protein>
<name>A0A3D8HB81_9BACT</name>
<dbReference type="InterPro" id="IPR032213">
    <property type="entry name" value="DUF5032"/>
</dbReference>